<sequence>MGNALRFLCEKCFRPRTSEGGHGIDALGRDLFHFENTGQVPEGLSQHVEASKKTQATWYTKILVAWKEDPANNAEEAAILIVKTLQKHHKVNVEGLLAFYGLPDPAAIVQAPEEFPQKRPEGVKYELHTLPVAPKAVADGDTITVYVDTKNPRESAEVPISVQKATIQRREARARGDYARADAIQKQITDAEYRVFDASRNGEDILARKYRIRLRGVDTPESKMPYGKEAKEALLNLVEGKCLRILAYEKDRYGRTVADVYSGDVFVQEFLLRNGWGWHYTDYDKRPQLSQ</sequence>
<evidence type="ECO:0000313" key="6">
    <source>
        <dbReference type="Proteomes" id="UP000824469"/>
    </source>
</evidence>
<evidence type="ECO:0000256" key="2">
    <source>
        <dbReference type="ARBA" id="ARBA00022759"/>
    </source>
</evidence>
<feature type="domain" description="TNase-like" evidence="4">
    <location>
        <begin position="137"/>
        <end position="291"/>
    </location>
</feature>
<dbReference type="GO" id="GO:0016787">
    <property type="term" value="F:hydrolase activity"/>
    <property type="evidence" value="ECO:0007669"/>
    <property type="project" value="UniProtKB-KW"/>
</dbReference>
<dbReference type="SUPFAM" id="SSF50199">
    <property type="entry name" value="Staphylococcal nuclease"/>
    <property type="match status" value="1"/>
</dbReference>
<dbReference type="InterPro" id="IPR002071">
    <property type="entry name" value="Thermonucl_AS"/>
</dbReference>
<dbReference type="GO" id="GO:0004519">
    <property type="term" value="F:endonuclease activity"/>
    <property type="evidence" value="ECO:0007669"/>
    <property type="project" value="UniProtKB-KW"/>
</dbReference>
<organism evidence="5 6">
    <name type="scientific">Taxus chinensis</name>
    <name type="common">Chinese yew</name>
    <name type="synonym">Taxus wallichiana var. chinensis</name>
    <dbReference type="NCBI Taxonomy" id="29808"/>
    <lineage>
        <taxon>Eukaryota</taxon>
        <taxon>Viridiplantae</taxon>
        <taxon>Streptophyta</taxon>
        <taxon>Embryophyta</taxon>
        <taxon>Tracheophyta</taxon>
        <taxon>Spermatophyta</taxon>
        <taxon>Pinopsida</taxon>
        <taxon>Pinidae</taxon>
        <taxon>Conifers II</taxon>
        <taxon>Cupressales</taxon>
        <taxon>Taxaceae</taxon>
        <taxon>Taxus</taxon>
    </lineage>
</organism>
<protein>
    <recommendedName>
        <fullName evidence="4">TNase-like domain-containing protein</fullName>
    </recommendedName>
</protein>
<proteinExistence type="predicted"/>
<keyword evidence="1" id="KW-0540">Nuclease</keyword>
<feature type="non-terminal residue" evidence="5">
    <location>
        <position position="291"/>
    </location>
</feature>
<dbReference type="PANTHER" id="PTHR12302:SF3">
    <property type="entry name" value="SERINE_THREONINE-PROTEIN KINASE 31"/>
    <property type="match status" value="1"/>
</dbReference>
<keyword evidence="3" id="KW-0378">Hydrolase</keyword>
<dbReference type="PROSITE" id="PS01284">
    <property type="entry name" value="TNASE_2"/>
    <property type="match status" value="1"/>
</dbReference>
<dbReference type="PANTHER" id="PTHR12302">
    <property type="entry name" value="EBNA2 BINDING PROTEIN P100"/>
    <property type="match status" value="1"/>
</dbReference>
<dbReference type="Pfam" id="PF00565">
    <property type="entry name" value="SNase"/>
    <property type="match status" value="1"/>
</dbReference>
<dbReference type="AlphaFoldDB" id="A0AA38FT29"/>
<dbReference type="Gene3D" id="2.40.50.90">
    <property type="match status" value="1"/>
</dbReference>
<keyword evidence="6" id="KW-1185">Reference proteome</keyword>
<dbReference type="InterPro" id="IPR016071">
    <property type="entry name" value="Staphylococal_nuclease_OB-fold"/>
</dbReference>
<dbReference type="GO" id="GO:0003676">
    <property type="term" value="F:nucleic acid binding"/>
    <property type="evidence" value="ECO:0007669"/>
    <property type="project" value="InterPro"/>
</dbReference>
<dbReference type="Proteomes" id="UP000824469">
    <property type="component" value="Unassembled WGS sequence"/>
</dbReference>
<evidence type="ECO:0000256" key="1">
    <source>
        <dbReference type="ARBA" id="ARBA00022722"/>
    </source>
</evidence>
<dbReference type="EMBL" id="JAHRHJ020000007">
    <property type="protein sequence ID" value="KAH9309810.1"/>
    <property type="molecule type" value="Genomic_DNA"/>
</dbReference>
<gene>
    <name evidence="5" type="ORF">KI387_037721</name>
</gene>
<reference evidence="5 6" key="1">
    <citation type="journal article" date="2021" name="Nat. Plants">
        <title>The Taxus genome provides insights into paclitaxel biosynthesis.</title>
        <authorList>
            <person name="Xiong X."/>
            <person name="Gou J."/>
            <person name="Liao Q."/>
            <person name="Li Y."/>
            <person name="Zhou Q."/>
            <person name="Bi G."/>
            <person name="Li C."/>
            <person name="Du R."/>
            <person name="Wang X."/>
            <person name="Sun T."/>
            <person name="Guo L."/>
            <person name="Liang H."/>
            <person name="Lu P."/>
            <person name="Wu Y."/>
            <person name="Zhang Z."/>
            <person name="Ro D.K."/>
            <person name="Shang Y."/>
            <person name="Huang S."/>
            <person name="Yan J."/>
        </authorList>
    </citation>
    <scope>NUCLEOTIDE SEQUENCE [LARGE SCALE GENOMIC DNA]</scope>
    <source>
        <strain evidence="5">Ta-2019</strain>
    </source>
</reference>
<dbReference type="PROSITE" id="PS50830">
    <property type="entry name" value="TNASE_3"/>
    <property type="match status" value="1"/>
</dbReference>
<keyword evidence="2" id="KW-0255">Endonuclease</keyword>
<evidence type="ECO:0000256" key="3">
    <source>
        <dbReference type="ARBA" id="ARBA00022801"/>
    </source>
</evidence>
<dbReference type="InterPro" id="IPR035437">
    <property type="entry name" value="SNase_OB-fold_sf"/>
</dbReference>
<evidence type="ECO:0000313" key="5">
    <source>
        <dbReference type="EMBL" id="KAH9309810.1"/>
    </source>
</evidence>
<accession>A0AA38FT29</accession>
<dbReference type="OMA" id="HYTDYDK"/>
<dbReference type="SMART" id="SM00318">
    <property type="entry name" value="SNc"/>
    <property type="match status" value="1"/>
</dbReference>
<comment type="caution">
    <text evidence="5">The sequence shown here is derived from an EMBL/GenBank/DDBJ whole genome shotgun (WGS) entry which is preliminary data.</text>
</comment>
<evidence type="ECO:0000259" key="4">
    <source>
        <dbReference type="PROSITE" id="PS50830"/>
    </source>
</evidence>
<name>A0AA38FT29_TAXCH</name>
<dbReference type="GO" id="GO:0005737">
    <property type="term" value="C:cytoplasm"/>
    <property type="evidence" value="ECO:0007669"/>
    <property type="project" value="TreeGrafter"/>
</dbReference>